<accession>A0A0V7ZMT7</accession>
<sequence length="160" mass="18418">MSEVSRNINSSETIFQAIINFFVEDNWQFSYLKAEPIVRVNFQGKNGQWDCYAKVIEEKQQFAFYSICPIRTRLNKRLPVTEFITRANYGMIIGNFEFDFTSGEIRYKTSIDVEGDNLSFALIKQVVYANVTVMDEYLPSLIAVIEGKAGVREALSRIEV</sequence>
<organism evidence="1 2">
    <name type="scientific">Mastigocoleus testarum BC008</name>
    <dbReference type="NCBI Taxonomy" id="371196"/>
    <lineage>
        <taxon>Bacteria</taxon>
        <taxon>Bacillati</taxon>
        <taxon>Cyanobacteriota</taxon>
        <taxon>Cyanophyceae</taxon>
        <taxon>Nostocales</taxon>
        <taxon>Hapalosiphonaceae</taxon>
        <taxon>Mastigocoleus</taxon>
    </lineage>
</organism>
<dbReference type="AlphaFoldDB" id="A0A0V7ZMT7"/>
<dbReference type="EMBL" id="LMTZ01000105">
    <property type="protein sequence ID" value="KST65738.1"/>
    <property type="molecule type" value="Genomic_DNA"/>
</dbReference>
<keyword evidence="2" id="KW-1185">Reference proteome</keyword>
<evidence type="ECO:0008006" key="3">
    <source>
        <dbReference type="Google" id="ProtNLM"/>
    </source>
</evidence>
<protein>
    <recommendedName>
        <fullName evidence="3">YbjN domain-containing protein</fullName>
    </recommendedName>
</protein>
<evidence type="ECO:0000313" key="2">
    <source>
        <dbReference type="Proteomes" id="UP000053372"/>
    </source>
</evidence>
<dbReference type="InterPro" id="IPR019660">
    <property type="entry name" value="Put_sensory_transdc_reg_YbjN"/>
</dbReference>
<gene>
    <name evidence="1" type="ORF">BC008_22410</name>
</gene>
<dbReference type="Pfam" id="PF10722">
    <property type="entry name" value="YbjN"/>
    <property type="match status" value="1"/>
</dbReference>
<dbReference type="Proteomes" id="UP000053372">
    <property type="component" value="Unassembled WGS sequence"/>
</dbReference>
<name>A0A0V7ZMT7_9CYAN</name>
<comment type="caution">
    <text evidence="1">The sequence shown here is derived from an EMBL/GenBank/DDBJ whole genome shotgun (WGS) entry which is preliminary data.</text>
</comment>
<reference evidence="1 2" key="1">
    <citation type="journal article" date="2015" name="Genome Announc.">
        <title>Draft Genome of the Euendolithic (true boring) Cyanobacterium Mastigocoleus testarum strain BC008.</title>
        <authorList>
            <person name="Guida B.S."/>
            <person name="Garcia-Pichel F."/>
        </authorList>
    </citation>
    <scope>NUCLEOTIDE SEQUENCE [LARGE SCALE GENOMIC DNA]</scope>
    <source>
        <strain evidence="1 2">BC008</strain>
    </source>
</reference>
<proteinExistence type="predicted"/>
<evidence type="ECO:0000313" key="1">
    <source>
        <dbReference type="EMBL" id="KST65738.1"/>
    </source>
</evidence>